<evidence type="ECO:0000256" key="5">
    <source>
        <dbReference type="ARBA" id="ARBA00022840"/>
    </source>
</evidence>
<dbReference type="Ensembl" id="ENSMMOT00000001564.1">
    <property type="protein sequence ID" value="ENSMMOP00000001535.1"/>
    <property type="gene ID" value="ENSMMOG00000001286.1"/>
</dbReference>
<evidence type="ECO:0000313" key="9">
    <source>
        <dbReference type="Ensembl" id="ENSMMOP00000001535.1"/>
    </source>
</evidence>
<dbReference type="PANTHER" id="PTHR12400:SF51">
    <property type="entry name" value="INOSITOL POLYPHOSPHATE MULTIKINASE"/>
    <property type="match status" value="1"/>
</dbReference>
<evidence type="ECO:0000256" key="6">
    <source>
        <dbReference type="ARBA" id="ARBA00036164"/>
    </source>
</evidence>
<dbReference type="InterPro" id="IPR038286">
    <property type="entry name" value="IPK_sf"/>
</dbReference>
<dbReference type="PANTHER" id="PTHR12400">
    <property type="entry name" value="INOSITOL POLYPHOSPHATE KINASE"/>
    <property type="match status" value="1"/>
</dbReference>
<comment type="catalytic activity">
    <reaction evidence="7">
        <text>1D-myo-inositol 1,3,4,6-tetrakisphosphate + ATP = 1D-myo-inositol 1,3,4,5,6-pentakisphosphate + ADP + H(+)</text>
        <dbReference type="Rhea" id="RHEA:12717"/>
        <dbReference type="ChEBI" id="CHEBI:15378"/>
        <dbReference type="ChEBI" id="CHEBI:30616"/>
        <dbReference type="ChEBI" id="CHEBI:57660"/>
        <dbReference type="ChEBI" id="CHEBI:57733"/>
        <dbReference type="ChEBI" id="CHEBI:456216"/>
        <dbReference type="EC" id="2.7.1.140"/>
    </reaction>
</comment>
<sequence>MESSLALGRLELTNSSAAVGVSLTPQLSGGPSAIEKYGQRPQGQAHLNGCVPLSHQVAGHKYGVDKVGILQHPDGTVLKQLQPPPRGPREMQFYSMVYAEDCCDPCFLELKNHVPKYYGIWSSPDNPHDLYLKMEDVTRRFIKPCIMDVKLGQQSYNPFASQEKREQQIRKYPLMEEIGFLVLGMRVYKLCTDTFETYDQHYGRRLVKDTIKDGLAKFFYNGVSLRKDAVSASIFRVRRILRWFESQQQLTFYASSLLFVYEGLPSCSSSPPLSSLFKKEVEYNNNSIQVSVPWGCSLTSIYTNHTEGGHCGKGHLHGNSVDAETKLKGYVVDEAEGWRSEPEVEVRMIDFAHVFASESHDHGYIYGLKHLLMVLEQILCEAA</sequence>
<dbReference type="EC" id="2.7.-.-" evidence="8"/>
<evidence type="ECO:0000256" key="3">
    <source>
        <dbReference type="ARBA" id="ARBA00022741"/>
    </source>
</evidence>
<comment type="catalytic activity">
    <reaction evidence="6">
        <text>1D-myo-inositol 1,4,5-trisphosphate + 2 ATP = 1D-myo-inositol 1,3,4,5,6-pentakisphosphate + 2 ADP + 2 H(+)</text>
        <dbReference type="Rhea" id="RHEA:32359"/>
        <dbReference type="ChEBI" id="CHEBI:15378"/>
        <dbReference type="ChEBI" id="CHEBI:30616"/>
        <dbReference type="ChEBI" id="CHEBI:57733"/>
        <dbReference type="ChEBI" id="CHEBI:203600"/>
        <dbReference type="ChEBI" id="CHEBI:456216"/>
        <dbReference type="EC" id="2.7.1.151"/>
    </reaction>
</comment>
<dbReference type="GO" id="GO:0032958">
    <property type="term" value="P:inositol phosphate biosynthetic process"/>
    <property type="evidence" value="ECO:0007669"/>
    <property type="project" value="InterPro"/>
</dbReference>
<evidence type="ECO:0000256" key="1">
    <source>
        <dbReference type="ARBA" id="ARBA00007374"/>
    </source>
</evidence>
<evidence type="ECO:0000256" key="2">
    <source>
        <dbReference type="ARBA" id="ARBA00022679"/>
    </source>
</evidence>
<evidence type="ECO:0000256" key="7">
    <source>
        <dbReference type="ARBA" id="ARBA00036525"/>
    </source>
</evidence>
<evidence type="ECO:0000256" key="4">
    <source>
        <dbReference type="ARBA" id="ARBA00022777"/>
    </source>
</evidence>
<evidence type="ECO:0000256" key="8">
    <source>
        <dbReference type="RuleBase" id="RU363090"/>
    </source>
</evidence>
<keyword evidence="4 8" id="KW-0418">Kinase</keyword>
<evidence type="ECO:0000313" key="10">
    <source>
        <dbReference type="Proteomes" id="UP000261620"/>
    </source>
</evidence>
<dbReference type="OMA" id="TGCQEVA"/>
<accession>A0A3Q4AC51</accession>
<dbReference type="GO" id="GO:0005634">
    <property type="term" value="C:nucleus"/>
    <property type="evidence" value="ECO:0007669"/>
    <property type="project" value="TreeGrafter"/>
</dbReference>
<comment type="similarity">
    <text evidence="1 8">Belongs to the inositol phosphokinase (IPK) family.</text>
</comment>
<name>A0A3Q4AC51_MOLML</name>
<dbReference type="AlphaFoldDB" id="A0A3Q4AC51"/>
<reference evidence="9" key="1">
    <citation type="submission" date="2025-08" db="UniProtKB">
        <authorList>
            <consortium name="Ensembl"/>
        </authorList>
    </citation>
    <scope>IDENTIFICATION</scope>
</reference>
<dbReference type="Pfam" id="PF03770">
    <property type="entry name" value="IPK"/>
    <property type="match status" value="1"/>
</dbReference>
<proteinExistence type="inferred from homology"/>
<reference evidence="9" key="2">
    <citation type="submission" date="2025-09" db="UniProtKB">
        <authorList>
            <consortium name="Ensembl"/>
        </authorList>
    </citation>
    <scope>IDENTIFICATION</scope>
</reference>
<keyword evidence="3" id="KW-0547">Nucleotide-binding</keyword>
<keyword evidence="10" id="KW-1185">Reference proteome</keyword>
<keyword evidence="2 8" id="KW-0808">Transferase</keyword>
<keyword evidence="5" id="KW-0067">ATP-binding</keyword>
<dbReference type="Proteomes" id="UP000261620">
    <property type="component" value="Unplaced"/>
</dbReference>
<dbReference type="GO" id="GO:0005737">
    <property type="term" value="C:cytoplasm"/>
    <property type="evidence" value="ECO:0007669"/>
    <property type="project" value="TreeGrafter"/>
</dbReference>
<dbReference type="GO" id="GO:0008440">
    <property type="term" value="F:inositol-1,4,5-trisphosphate 3-kinase activity"/>
    <property type="evidence" value="ECO:0007669"/>
    <property type="project" value="TreeGrafter"/>
</dbReference>
<protein>
    <recommendedName>
        <fullName evidence="8">Kinase</fullName>
        <ecNumber evidence="8">2.7.-.-</ecNumber>
    </recommendedName>
</protein>
<dbReference type="SUPFAM" id="SSF56104">
    <property type="entry name" value="SAICAR synthase-like"/>
    <property type="match status" value="1"/>
</dbReference>
<dbReference type="Gene3D" id="3.30.470.160">
    <property type="entry name" value="Inositol polyphosphate kinase"/>
    <property type="match status" value="1"/>
</dbReference>
<dbReference type="GO" id="GO:0047326">
    <property type="term" value="F:inositol-1,3,4,6-tetrakisphosphate 5-kinase activity"/>
    <property type="evidence" value="ECO:0007669"/>
    <property type="project" value="RHEA"/>
</dbReference>
<dbReference type="InterPro" id="IPR005522">
    <property type="entry name" value="IPK"/>
</dbReference>
<organism evidence="9 10">
    <name type="scientific">Mola mola</name>
    <name type="common">Ocean sunfish</name>
    <name type="synonym">Tetraodon mola</name>
    <dbReference type="NCBI Taxonomy" id="94237"/>
    <lineage>
        <taxon>Eukaryota</taxon>
        <taxon>Metazoa</taxon>
        <taxon>Chordata</taxon>
        <taxon>Craniata</taxon>
        <taxon>Vertebrata</taxon>
        <taxon>Euteleostomi</taxon>
        <taxon>Actinopterygii</taxon>
        <taxon>Neopterygii</taxon>
        <taxon>Teleostei</taxon>
        <taxon>Neoteleostei</taxon>
        <taxon>Acanthomorphata</taxon>
        <taxon>Eupercaria</taxon>
        <taxon>Tetraodontiformes</taxon>
        <taxon>Molidae</taxon>
        <taxon>Mola</taxon>
    </lineage>
</organism>
<dbReference type="GO" id="GO:0005524">
    <property type="term" value="F:ATP binding"/>
    <property type="evidence" value="ECO:0007669"/>
    <property type="project" value="UniProtKB-KW"/>
</dbReference>
<dbReference type="STRING" id="94237.ENSMMOP00000001535"/>